<gene>
    <name evidence="1" type="ORF">CLIB1444_02S01750</name>
</gene>
<proteinExistence type="predicted"/>
<organism evidence="1 2">
    <name type="scientific">[Candida] jaroonii</name>
    <dbReference type="NCBI Taxonomy" id="467808"/>
    <lineage>
        <taxon>Eukaryota</taxon>
        <taxon>Fungi</taxon>
        <taxon>Dikarya</taxon>
        <taxon>Ascomycota</taxon>
        <taxon>Saccharomycotina</taxon>
        <taxon>Pichiomycetes</taxon>
        <taxon>Debaryomycetaceae</taxon>
        <taxon>Yamadazyma</taxon>
    </lineage>
</organism>
<evidence type="ECO:0000313" key="1">
    <source>
        <dbReference type="EMBL" id="CAH6719136.1"/>
    </source>
</evidence>
<keyword evidence="2" id="KW-1185">Reference proteome</keyword>
<evidence type="ECO:0000313" key="2">
    <source>
        <dbReference type="Proteomes" id="UP001152531"/>
    </source>
</evidence>
<protein>
    <submittedName>
        <fullName evidence="1">Uncharacterized protein</fullName>
    </submittedName>
</protein>
<dbReference type="Proteomes" id="UP001152531">
    <property type="component" value="Unassembled WGS sequence"/>
</dbReference>
<sequence length="322" mass="37686">MSVRFDEFKGFVIDPNVKALKPQETTTGINKLPVYEILNFKPVESEENEESEVKEKKKSKSQRKIERQQKKIRISQRKLQQRLMEDQKFEPDYTPIQITNEIKKIYLSLSTKTETKLLQYQSVSLYSTDLSQILPGEWINDNIISLVHEFLSMNYINSNSLYKKSIKLLPPTVVQLLLFTDFNDVLDVKDIESAKFIFLPANESEEGDHWVLGVLDLLRNKFFIYDSMMSETYQIFDNLLDKFKKLNIVTGKIEIIRVKIEQQSNFDDCGVFLIMISCYLINMLLNEDINFDLSSLKFNPVKARLDIFKLIRFLITQDESAS</sequence>
<dbReference type="EMBL" id="CALSDN010000002">
    <property type="protein sequence ID" value="CAH6719136.1"/>
    <property type="molecule type" value="Genomic_DNA"/>
</dbReference>
<name>A0ACA9Y2E3_9ASCO</name>
<comment type="caution">
    <text evidence="1">The sequence shown here is derived from an EMBL/GenBank/DDBJ whole genome shotgun (WGS) entry which is preliminary data.</text>
</comment>
<accession>A0ACA9Y2E3</accession>
<reference evidence="1" key="1">
    <citation type="submission" date="2022-06" db="EMBL/GenBank/DDBJ databases">
        <authorList>
            <person name="Legras J.-L."/>
            <person name="Devillers H."/>
            <person name="Grondin C."/>
        </authorList>
    </citation>
    <scope>NUCLEOTIDE SEQUENCE</scope>
    <source>
        <strain evidence="1">CLIB 1444</strain>
    </source>
</reference>